<name>A0A1I2KIE2_9BACL</name>
<keyword evidence="3 6" id="KW-0808">Transferase</keyword>
<dbReference type="InterPro" id="IPR009695">
    <property type="entry name" value="Diacylglyc_glucosyltr_N"/>
</dbReference>
<feature type="domain" description="Diacylglycerol glucosyltransferase N-terminal" evidence="5">
    <location>
        <begin position="18"/>
        <end position="182"/>
    </location>
</feature>
<protein>
    <submittedName>
        <fullName evidence="6">Processive 1,2-diacylglycerol beta-glucosyltransferase</fullName>
    </submittedName>
</protein>
<evidence type="ECO:0000259" key="5">
    <source>
        <dbReference type="Pfam" id="PF06925"/>
    </source>
</evidence>
<dbReference type="Gene3D" id="3.40.50.2000">
    <property type="entry name" value="Glycogen Phosphorylase B"/>
    <property type="match status" value="1"/>
</dbReference>
<dbReference type="Pfam" id="PF06925">
    <property type="entry name" value="MGDG_synth"/>
    <property type="match status" value="1"/>
</dbReference>
<dbReference type="AlphaFoldDB" id="A0A1I2KIE2"/>
<evidence type="ECO:0000313" key="6">
    <source>
        <dbReference type="EMBL" id="SFF66765.1"/>
    </source>
</evidence>
<evidence type="ECO:0000256" key="1">
    <source>
        <dbReference type="ARBA" id="ARBA00006962"/>
    </source>
</evidence>
<dbReference type="GO" id="GO:0016758">
    <property type="term" value="F:hexosyltransferase activity"/>
    <property type="evidence" value="ECO:0007669"/>
    <property type="project" value="InterPro"/>
</dbReference>
<dbReference type="EMBL" id="FOOK01000002">
    <property type="protein sequence ID" value="SFF66765.1"/>
    <property type="molecule type" value="Genomic_DNA"/>
</dbReference>
<keyword evidence="7" id="KW-1185">Reference proteome</keyword>
<proteinExistence type="inferred from homology"/>
<evidence type="ECO:0000256" key="3">
    <source>
        <dbReference type="ARBA" id="ARBA00022679"/>
    </source>
</evidence>
<sequence>MKMRKVLILTETIGGNGHFQAARSLSQGLSRVEPELRAEIWCGMHLVSRQLEQLTRAVYLNTLQYAPALWGAAYSREGEISDRFRTSLGKLLSRRLQESLEEMQPDVVVCTHAFCLSALGVIKERMGDRFRLGAAITDFDVNGFWVHPEVDFFLVAHEDVAKKLRRRFGVPDEAIHRTGIPIDPEFSKPQPPKSVLRRMLGLEPDRFTILLMGGGIGLGPIEECMVHFRRMLPAHQLVVVTGKNRSLYERLRQQFGGDSSIHLHGFVESMVHFMHAADIIVTKPGGLTSSEALACGLPIFICRPIPGQEERNSRFLMRKRVALRQDEPAEMARQIRALMENRERLREMSRRARELGRPDSSLAGARVIQEHLLTKSRPV</sequence>
<dbReference type="PANTHER" id="PTHR43025">
    <property type="entry name" value="MONOGALACTOSYLDIACYLGLYCEROL SYNTHASE"/>
    <property type="match status" value="1"/>
</dbReference>
<dbReference type="InterPro" id="IPR050519">
    <property type="entry name" value="Glycosyltransf_28_UgtP"/>
</dbReference>
<evidence type="ECO:0000256" key="2">
    <source>
        <dbReference type="ARBA" id="ARBA00022676"/>
    </source>
</evidence>
<dbReference type="GO" id="GO:0016020">
    <property type="term" value="C:membrane"/>
    <property type="evidence" value="ECO:0007669"/>
    <property type="project" value="GOC"/>
</dbReference>
<dbReference type="SUPFAM" id="SSF53756">
    <property type="entry name" value="UDP-Glycosyltransferase/glycogen phosphorylase"/>
    <property type="match status" value="1"/>
</dbReference>
<evidence type="ECO:0000259" key="4">
    <source>
        <dbReference type="Pfam" id="PF00534"/>
    </source>
</evidence>
<dbReference type="Pfam" id="PF00534">
    <property type="entry name" value="Glycos_transf_1"/>
    <property type="match status" value="1"/>
</dbReference>
<dbReference type="RefSeq" id="WP_092035511.1">
    <property type="nucleotide sequence ID" value="NZ_FOOK01000002.1"/>
</dbReference>
<dbReference type="OrthoDB" id="9815663at2"/>
<evidence type="ECO:0000313" key="7">
    <source>
        <dbReference type="Proteomes" id="UP000198661"/>
    </source>
</evidence>
<dbReference type="InterPro" id="IPR001296">
    <property type="entry name" value="Glyco_trans_1"/>
</dbReference>
<dbReference type="Proteomes" id="UP000198661">
    <property type="component" value="Unassembled WGS sequence"/>
</dbReference>
<organism evidence="6 7">
    <name type="scientific">Planifilum fulgidum</name>
    <dbReference type="NCBI Taxonomy" id="201973"/>
    <lineage>
        <taxon>Bacteria</taxon>
        <taxon>Bacillati</taxon>
        <taxon>Bacillota</taxon>
        <taxon>Bacilli</taxon>
        <taxon>Bacillales</taxon>
        <taxon>Thermoactinomycetaceae</taxon>
        <taxon>Planifilum</taxon>
    </lineage>
</organism>
<dbReference type="GO" id="GO:0009247">
    <property type="term" value="P:glycolipid biosynthetic process"/>
    <property type="evidence" value="ECO:0007669"/>
    <property type="project" value="InterPro"/>
</dbReference>
<gene>
    <name evidence="6" type="ORF">SAMN04488025_10267</name>
</gene>
<comment type="similarity">
    <text evidence="1">Belongs to the glycosyltransferase 28 family.</text>
</comment>
<accession>A0A1I2KIE2</accession>
<dbReference type="STRING" id="201973.SAMN04488025_10267"/>
<keyword evidence="2" id="KW-0328">Glycosyltransferase</keyword>
<dbReference type="PANTHER" id="PTHR43025:SF3">
    <property type="entry name" value="MONOGALACTOSYLDIACYLGLYCEROL SYNTHASE 1, CHLOROPLASTIC"/>
    <property type="match status" value="1"/>
</dbReference>
<reference evidence="6 7" key="1">
    <citation type="submission" date="2016-10" db="EMBL/GenBank/DDBJ databases">
        <authorList>
            <person name="de Groot N.N."/>
        </authorList>
    </citation>
    <scope>NUCLEOTIDE SEQUENCE [LARGE SCALE GENOMIC DNA]</scope>
    <source>
        <strain evidence="6 7">DSM 44945</strain>
    </source>
</reference>
<feature type="domain" description="Glycosyl transferase family 1" evidence="4">
    <location>
        <begin position="233"/>
        <end position="354"/>
    </location>
</feature>